<dbReference type="RefSeq" id="WP_034975222.1">
    <property type="nucleotide sequence ID" value="NZ_FOFI01000003.1"/>
</dbReference>
<comment type="caution">
    <text evidence="1">The sequence shown here is derived from an EMBL/GenBank/DDBJ whole genome shotgun (WGS) entry which is preliminary data.</text>
</comment>
<organism evidence="1 2">
    <name type="scientific">Epilithonimonas lactis</name>
    <dbReference type="NCBI Taxonomy" id="421072"/>
    <lineage>
        <taxon>Bacteria</taxon>
        <taxon>Pseudomonadati</taxon>
        <taxon>Bacteroidota</taxon>
        <taxon>Flavobacteriia</taxon>
        <taxon>Flavobacteriales</taxon>
        <taxon>Weeksellaceae</taxon>
        <taxon>Chryseobacterium group</taxon>
        <taxon>Epilithonimonas</taxon>
    </lineage>
</organism>
<proteinExistence type="predicted"/>
<evidence type="ECO:0000313" key="1">
    <source>
        <dbReference type="EMBL" id="KFC21954.1"/>
    </source>
</evidence>
<protein>
    <submittedName>
        <fullName evidence="1">Uncharacterized protein</fullName>
    </submittedName>
</protein>
<dbReference type="Proteomes" id="UP000028623">
    <property type="component" value="Unassembled WGS sequence"/>
</dbReference>
<evidence type="ECO:0000313" key="2">
    <source>
        <dbReference type="Proteomes" id="UP000028623"/>
    </source>
</evidence>
<dbReference type="eggNOG" id="ENOG5032N0H">
    <property type="taxonomic scope" value="Bacteria"/>
</dbReference>
<sequence>MPITNLNNNHLSAAQVTAAKDAVTALESALSTINVSLTPDDRQKYGSINEQNKLLVNKVNDFHQNQPQLDTDQVDWDEFADDYASRLLMENIINRLASLMKRLENAKILHDYDNYQASLTDYGYTSFMAGTGAPGFETKMEELKQFFLKPAPKDKPVYPKV</sequence>
<accession>A0A085BHK9</accession>
<dbReference type="OrthoDB" id="5952844at2"/>
<keyword evidence="2" id="KW-1185">Reference proteome</keyword>
<dbReference type="AlphaFoldDB" id="A0A085BHK9"/>
<name>A0A085BHK9_9FLAO</name>
<gene>
    <name evidence="1" type="ORF">IO89_08255</name>
</gene>
<dbReference type="EMBL" id="JPLY01000003">
    <property type="protein sequence ID" value="KFC21954.1"/>
    <property type="molecule type" value="Genomic_DNA"/>
</dbReference>
<reference evidence="1 2" key="1">
    <citation type="submission" date="2014-07" db="EMBL/GenBank/DDBJ databases">
        <title>Epilithonimonas lactis LMG 22401 Genome.</title>
        <authorList>
            <person name="Pipes S.E."/>
            <person name="Stropko S.J."/>
        </authorList>
    </citation>
    <scope>NUCLEOTIDE SEQUENCE [LARGE SCALE GENOMIC DNA]</scope>
    <source>
        <strain evidence="1 2">LMG 24401</strain>
    </source>
</reference>